<evidence type="ECO:0000256" key="1">
    <source>
        <dbReference type="ARBA" id="ARBA00010587"/>
    </source>
</evidence>
<dbReference type="InterPro" id="IPR012312">
    <property type="entry name" value="Hemerythrin-like"/>
</dbReference>
<dbReference type="InterPro" id="IPR037522">
    <property type="entry name" value="HD_GYP_dom"/>
</dbReference>
<proteinExistence type="inferred from homology"/>
<dbReference type="GO" id="GO:0046872">
    <property type="term" value="F:metal ion binding"/>
    <property type="evidence" value="ECO:0007669"/>
    <property type="project" value="UniProtKB-KW"/>
</dbReference>
<dbReference type="EMBL" id="JABBGA010000035">
    <property type="protein sequence ID" value="NML28791.1"/>
    <property type="molecule type" value="Genomic_DNA"/>
</dbReference>
<evidence type="ECO:0000313" key="5">
    <source>
        <dbReference type="EMBL" id="NML28791.1"/>
    </source>
</evidence>
<evidence type="ECO:0000259" key="4">
    <source>
        <dbReference type="PROSITE" id="PS51832"/>
    </source>
</evidence>
<gene>
    <name evidence="5" type="ORF">HHL15_23840</name>
</gene>
<dbReference type="Pfam" id="PF12860">
    <property type="entry name" value="PAS_7"/>
    <property type="match status" value="1"/>
</dbReference>
<dbReference type="Gene3D" id="1.20.120.50">
    <property type="entry name" value="Hemerythrin-like"/>
    <property type="match status" value="1"/>
</dbReference>
<dbReference type="InterPro" id="IPR052020">
    <property type="entry name" value="Cyclic_di-GMP/3'3'-cGAMP_PDE"/>
</dbReference>
<name>A0A848GH22_9RHOO</name>
<keyword evidence="2" id="KW-0479">Metal-binding</keyword>
<dbReference type="PROSITE" id="PS00550">
    <property type="entry name" value="HEMERYTHRINS"/>
    <property type="match status" value="1"/>
</dbReference>
<dbReference type="GO" id="GO:0008081">
    <property type="term" value="F:phosphoric diester hydrolase activity"/>
    <property type="evidence" value="ECO:0007669"/>
    <property type="project" value="UniProtKB-ARBA"/>
</dbReference>
<dbReference type="InterPro" id="IPR016131">
    <property type="entry name" value="Haemerythrin_Fe_BS"/>
</dbReference>
<dbReference type="CDD" id="cd12107">
    <property type="entry name" value="Hemerythrin"/>
    <property type="match status" value="1"/>
</dbReference>
<dbReference type="InterPro" id="IPR012827">
    <property type="entry name" value="Hemerythrin_metal-bd"/>
</dbReference>
<accession>A0A848GH22</accession>
<comment type="caution">
    <text evidence="5">The sequence shown here is derived from an EMBL/GenBank/DDBJ whole genome shotgun (WGS) entry which is preliminary data.</text>
</comment>
<evidence type="ECO:0000313" key="6">
    <source>
        <dbReference type="Proteomes" id="UP000580043"/>
    </source>
</evidence>
<dbReference type="InterPro" id="IPR003607">
    <property type="entry name" value="HD/PDEase_dom"/>
</dbReference>
<dbReference type="Gene3D" id="1.10.3210.10">
    <property type="entry name" value="Hypothetical protein af1432"/>
    <property type="match status" value="1"/>
</dbReference>
<reference evidence="5 6" key="1">
    <citation type="submission" date="2020-04" db="EMBL/GenBank/DDBJ databases">
        <title>Zoogloea sp. G-4-1-14 isolated from soil.</title>
        <authorList>
            <person name="Dahal R.H."/>
        </authorList>
    </citation>
    <scope>NUCLEOTIDE SEQUENCE [LARGE SCALE GENOMIC DNA]</scope>
    <source>
        <strain evidence="5 6">G-4-1-14</strain>
    </source>
</reference>
<keyword evidence="3" id="KW-0408">Iron</keyword>
<dbReference type="PROSITE" id="PS51832">
    <property type="entry name" value="HD_GYP"/>
    <property type="match status" value="1"/>
</dbReference>
<dbReference type="Pfam" id="PF01814">
    <property type="entry name" value="Hemerythrin"/>
    <property type="match status" value="1"/>
</dbReference>
<dbReference type="PANTHER" id="PTHR45228">
    <property type="entry name" value="CYCLIC DI-GMP PHOSPHODIESTERASE TM_0186-RELATED"/>
    <property type="match status" value="1"/>
</dbReference>
<dbReference type="SMART" id="SM00471">
    <property type="entry name" value="HDc"/>
    <property type="match status" value="1"/>
</dbReference>
<comment type="similarity">
    <text evidence="1">Belongs to the hemerythrin family.</text>
</comment>
<dbReference type="SUPFAM" id="SSF47188">
    <property type="entry name" value="Hemerythrin-like"/>
    <property type="match status" value="1"/>
</dbReference>
<dbReference type="InterPro" id="IPR035938">
    <property type="entry name" value="Hemerythrin-like_sf"/>
</dbReference>
<dbReference type="NCBIfam" id="TIGR02481">
    <property type="entry name" value="hemeryth_dom"/>
    <property type="match status" value="1"/>
</dbReference>
<keyword evidence="6" id="KW-1185">Reference proteome</keyword>
<protein>
    <submittedName>
        <fullName evidence="5">Bacteriohemerythrin</fullName>
    </submittedName>
</protein>
<feature type="domain" description="HD-GYP" evidence="4">
    <location>
        <begin position="124"/>
        <end position="334"/>
    </location>
</feature>
<dbReference type="NCBIfam" id="NF033749">
    <property type="entry name" value="bact_hemeryth"/>
    <property type="match status" value="1"/>
</dbReference>
<dbReference type="Pfam" id="PF13487">
    <property type="entry name" value="HD_5"/>
    <property type="match status" value="1"/>
</dbReference>
<dbReference type="Proteomes" id="UP000580043">
    <property type="component" value="Unassembled WGS sequence"/>
</dbReference>
<evidence type="ECO:0000256" key="3">
    <source>
        <dbReference type="ARBA" id="ARBA00023004"/>
    </source>
</evidence>
<dbReference type="CDD" id="cd00077">
    <property type="entry name" value="HDc"/>
    <property type="match status" value="1"/>
</dbReference>
<dbReference type="SUPFAM" id="SSF109604">
    <property type="entry name" value="HD-domain/PDEase-like"/>
    <property type="match status" value="1"/>
</dbReference>
<organism evidence="5 6">
    <name type="scientific">Zoogloea dura</name>
    <dbReference type="NCBI Taxonomy" id="2728840"/>
    <lineage>
        <taxon>Bacteria</taxon>
        <taxon>Pseudomonadati</taxon>
        <taxon>Pseudomonadota</taxon>
        <taxon>Betaproteobacteria</taxon>
        <taxon>Rhodocyclales</taxon>
        <taxon>Zoogloeaceae</taxon>
        <taxon>Zoogloea</taxon>
    </lineage>
</organism>
<dbReference type="AlphaFoldDB" id="A0A848GH22"/>
<dbReference type="RefSeq" id="WP_169148308.1">
    <property type="nucleotide sequence ID" value="NZ_JABBGA010000035.1"/>
</dbReference>
<evidence type="ECO:0000256" key="2">
    <source>
        <dbReference type="ARBA" id="ARBA00022723"/>
    </source>
</evidence>
<sequence>MNIPLDALDLLDQGVAIFDAHHRLVYQNAPFVAMVAPGRTPFREGSGLALILDCLAAQGVGQGDDLRRRLSVLREALVAGDERQVELVGERGRHLFVVARATESGTLLLQVRDITLERRSTVKLESVMKVAVSTLADLAEYRDTDTSEHVLRVARLTHEIARELVGVGYPAEELSADFLSHLGTASMLHDIGKVGVPDSILLKKGKLEAEERAQIERHAEDGGSILKKASRLLPESLHFRLAAEIAFSHHERWDGKGYPSQLAGEQIPLSARITSVADVFDALSSERPYKPAWPLDKVEAYMRESAGTQFDPRVVAALGKVLEVRERASNIQWSALMSLNDPVVDHDHAVLLTLINQISLEANCHDPSAVEFVVDELVGYTLSHFGREERLLERNGYPHLDAHKKVHRRMAEEVIALRDKLRNNFTPALGEEISRYLRNWLTDHILVEDKKFARYLGG</sequence>